<name>A0A7W9UIW6_9NOCA</name>
<dbReference type="Proteomes" id="UP000540412">
    <property type="component" value="Unassembled WGS sequence"/>
</dbReference>
<protein>
    <submittedName>
        <fullName evidence="2">Flp pilus assembly protein CpaB</fullName>
    </submittedName>
</protein>
<gene>
    <name evidence="2" type="ORF">BJY24_003509</name>
</gene>
<proteinExistence type="predicted"/>
<dbReference type="InterPro" id="IPR013974">
    <property type="entry name" value="SAF"/>
</dbReference>
<dbReference type="RefSeq" id="WP_246460983.1">
    <property type="nucleotide sequence ID" value="NZ_JACHIT010000001.1"/>
</dbReference>
<keyword evidence="3" id="KW-1185">Reference proteome</keyword>
<dbReference type="Gene3D" id="3.90.1210.10">
    <property type="entry name" value="Antifreeze-like/N-acetylneuraminic acid synthase C-terminal domain"/>
    <property type="match status" value="1"/>
</dbReference>
<accession>A0A7W9UIW6</accession>
<dbReference type="CDD" id="cd11614">
    <property type="entry name" value="SAF_CpaB_FlgA_like"/>
    <property type="match status" value="1"/>
</dbReference>
<comment type="caution">
    <text evidence="2">The sequence shown here is derived from an EMBL/GenBank/DDBJ whole genome shotgun (WGS) entry which is preliminary data.</text>
</comment>
<dbReference type="EMBL" id="JACHIT010000001">
    <property type="protein sequence ID" value="MBB5914642.1"/>
    <property type="molecule type" value="Genomic_DNA"/>
</dbReference>
<evidence type="ECO:0000313" key="3">
    <source>
        <dbReference type="Proteomes" id="UP000540412"/>
    </source>
</evidence>
<organism evidence="2 3">
    <name type="scientific">Nocardia transvalensis</name>
    <dbReference type="NCBI Taxonomy" id="37333"/>
    <lineage>
        <taxon>Bacteria</taxon>
        <taxon>Bacillati</taxon>
        <taxon>Actinomycetota</taxon>
        <taxon>Actinomycetes</taxon>
        <taxon>Mycobacteriales</taxon>
        <taxon>Nocardiaceae</taxon>
        <taxon>Nocardia</taxon>
    </lineage>
</organism>
<evidence type="ECO:0000259" key="1">
    <source>
        <dbReference type="SMART" id="SM00858"/>
    </source>
</evidence>
<reference evidence="2 3" key="1">
    <citation type="submission" date="2020-08" db="EMBL/GenBank/DDBJ databases">
        <title>Sequencing the genomes of 1000 actinobacteria strains.</title>
        <authorList>
            <person name="Klenk H.-P."/>
        </authorList>
    </citation>
    <scope>NUCLEOTIDE SEQUENCE [LARGE SCALE GENOMIC DNA]</scope>
    <source>
        <strain evidence="2 3">DSM 43582</strain>
    </source>
</reference>
<sequence length="227" mass="23137">MKRPRLDADLGREPRRYLTSRYRPAWADSTLLRRLLAVALAVLAGALLVRGDPGRHESAVVVAAHDLAPGRVLAAGDLRVAAFSAGTLPDGALHEVTPLLGATVSGAVHGGEILTDLRVVGSRLATAATGTPDARIVPIRLADNAVADILRTGDRVDVIAADEAAEGAHGPGPPRTLATDAVVVLIAGVGKSGRGSDDRVVLLALAAAHATAVAAASLRTALTVVCH</sequence>
<dbReference type="Pfam" id="PF08666">
    <property type="entry name" value="SAF"/>
    <property type="match status" value="1"/>
</dbReference>
<evidence type="ECO:0000313" key="2">
    <source>
        <dbReference type="EMBL" id="MBB5914642.1"/>
    </source>
</evidence>
<dbReference type="SMART" id="SM00858">
    <property type="entry name" value="SAF"/>
    <property type="match status" value="1"/>
</dbReference>
<feature type="domain" description="SAF" evidence="1">
    <location>
        <begin position="58"/>
        <end position="120"/>
    </location>
</feature>
<dbReference type="AlphaFoldDB" id="A0A7W9UIW6"/>